<dbReference type="OrthoDB" id="2532734at2759"/>
<proteinExistence type="predicted"/>
<keyword evidence="3" id="KW-1185">Reference proteome</keyword>
<evidence type="ECO:0000256" key="1">
    <source>
        <dbReference type="SAM" id="MobiDB-lite"/>
    </source>
</evidence>
<dbReference type="Proteomes" id="UP000799429">
    <property type="component" value="Unassembled WGS sequence"/>
</dbReference>
<accession>A0A9P4SBV2</accession>
<reference evidence="2" key="1">
    <citation type="journal article" date="2020" name="Stud. Mycol.">
        <title>101 Dothideomycetes genomes: a test case for predicting lifestyles and emergence of pathogens.</title>
        <authorList>
            <person name="Haridas S."/>
            <person name="Albert R."/>
            <person name="Binder M."/>
            <person name="Bloem J."/>
            <person name="Labutti K."/>
            <person name="Salamov A."/>
            <person name="Andreopoulos B."/>
            <person name="Baker S."/>
            <person name="Barry K."/>
            <person name="Bills G."/>
            <person name="Bluhm B."/>
            <person name="Cannon C."/>
            <person name="Castanera R."/>
            <person name="Culley D."/>
            <person name="Daum C."/>
            <person name="Ezra D."/>
            <person name="Gonzalez J."/>
            <person name="Henrissat B."/>
            <person name="Kuo A."/>
            <person name="Liang C."/>
            <person name="Lipzen A."/>
            <person name="Lutzoni F."/>
            <person name="Magnuson J."/>
            <person name="Mondo S."/>
            <person name="Nolan M."/>
            <person name="Ohm R."/>
            <person name="Pangilinan J."/>
            <person name="Park H.-J."/>
            <person name="Ramirez L."/>
            <person name="Alfaro M."/>
            <person name="Sun H."/>
            <person name="Tritt A."/>
            <person name="Yoshinaga Y."/>
            <person name="Zwiers L.-H."/>
            <person name="Turgeon B."/>
            <person name="Goodwin S."/>
            <person name="Spatafora J."/>
            <person name="Crous P."/>
            <person name="Grigoriev I."/>
        </authorList>
    </citation>
    <scope>NUCLEOTIDE SEQUENCE</scope>
    <source>
        <strain evidence="2">CBS 101060</strain>
    </source>
</reference>
<comment type="caution">
    <text evidence="2">The sequence shown here is derived from an EMBL/GenBank/DDBJ whole genome shotgun (WGS) entry which is preliminary data.</text>
</comment>
<feature type="compositionally biased region" description="Basic and acidic residues" evidence="1">
    <location>
        <begin position="104"/>
        <end position="123"/>
    </location>
</feature>
<feature type="compositionally biased region" description="Basic and acidic residues" evidence="1">
    <location>
        <begin position="37"/>
        <end position="51"/>
    </location>
</feature>
<evidence type="ECO:0000313" key="2">
    <source>
        <dbReference type="EMBL" id="KAF2839798.1"/>
    </source>
</evidence>
<protein>
    <submittedName>
        <fullName evidence="2">Uncharacterized protein</fullName>
    </submittedName>
</protein>
<dbReference type="AlphaFoldDB" id="A0A9P4SBV2"/>
<organism evidence="2 3">
    <name type="scientific">Patellaria atrata CBS 101060</name>
    <dbReference type="NCBI Taxonomy" id="1346257"/>
    <lineage>
        <taxon>Eukaryota</taxon>
        <taxon>Fungi</taxon>
        <taxon>Dikarya</taxon>
        <taxon>Ascomycota</taxon>
        <taxon>Pezizomycotina</taxon>
        <taxon>Dothideomycetes</taxon>
        <taxon>Dothideomycetes incertae sedis</taxon>
        <taxon>Patellariales</taxon>
        <taxon>Patellariaceae</taxon>
        <taxon>Patellaria</taxon>
    </lineage>
</organism>
<evidence type="ECO:0000313" key="3">
    <source>
        <dbReference type="Proteomes" id="UP000799429"/>
    </source>
</evidence>
<name>A0A9P4SBV2_9PEZI</name>
<sequence length="123" mass="13924">MPDLPDHTKTNKKKINYKELVNEYYRKKQPYLRARQKILDRDMPVHRKEEETGGDITDQVAKESSVSTASDHPVHQEDTGASSGGLKATAEHHKAHPGPAIPDEMPKAASREELQKRSEELNK</sequence>
<feature type="region of interest" description="Disordered" evidence="1">
    <location>
        <begin position="35"/>
        <end position="123"/>
    </location>
</feature>
<dbReference type="EMBL" id="MU006094">
    <property type="protein sequence ID" value="KAF2839798.1"/>
    <property type="molecule type" value="Genomic_DNA"/>
</dbReference>
<gene>
    <name evidence="2" type="ORF">M501DRAFT_991804</name>
</gene>